<evidence type="ECO:0000313" key="2">
    <source>
        <dbReference type="Proteomes" id="UP000231912"/>
    </source>
</evidence>
<evidence type="ECO:0000313" key="1">
    <source>
        <dbReference type="EMBL" id="PJZ64067.1"/>
    </source>
</evidence>
<organism evidence="1 2">
    <name type="scientific">Leptospira wolffii</name>
    <dbReference type="NCBI Taxonomy" id="409998"/>
    <lineage>
        <taxon>Bacteria</taxon>
        <taxon>Pseudomonadati</taxon>
        <taxon>Spirochaetota</taxon>
        <taxon>Spirochaetia</taxon>
        <taxon>Leptospirales</taxon>
        <taxon>Leptospiraceae</taxon>
        <taxon>Leptospira</taxon>
    </lineage>
</organism>
<comment type="caution">
    <text evidence="1">The sequence shown here is derived from an EMBL/GenBank/DDBJ whole genome shotgun (WGS) entry which is preliminary data.</text>
</comment>
<protein>
    <submittedName>
        <fullName evidence="1">Uncharacterized protein</fullName>
    </submittedName>
</protein>
<dbReference type="EMBL" id="NPDT01000016">
    <property type="protein sequence ID" value="PJZ64067.1"/>
    <property type="molecule type" value="Genomic_DNA"/>
</dbReference>
<reference evidence="1 2" key="1">
    <citation type="submission" date="2017-07" db="EMBL/GenBank/DDBJ databases">
        <title>Leptospira spp. isolated from tropical soils.</title>
        <authorList>
            <person name="Thibeaux R."/>
            <person name="Iraola G."/>
            <person name="Ferres I."/>
            <person name="Bierque E."/>
            <person name="Girault D."/>
            <person name="Soupe-Gilbert M.-E."/>
            <person name="Picardeau M."/>
            <person name="Goarant C."/>
        </authorList>
    </citation>
    <scope>NUCLEOTIDE SEQUENCE [LARGE SCALE GENOMIC DNA]</scope>
    <source>
        <strain evidence="1 2">FH2-C-A2</strain>
    </source>
</reference>
<dbReference type="AlphaFoldDB" id="A0A2M9Z6R6"/>
<accession>A0A2M9Z6R6</accession>
<dbReference type="Proteomes" id="UP000231912">
    <property type="component" value="Unassembled WGS sequence"/>
</dbReference>
<name>A0A2M9Z6R6_9LEPT</name>
<proteinExistence type="predicted"/>
<gene>
    <name evidence="1" type="ORF">CH371_20025</name>
</gene>
<sequence>MTTKCFIVLKGLKLGNFSGIFFNNYTKFFVLASTSSRYSSFAPLVHVEAFFCSKWTLSQEATIRAI</sequence>